<gene>
    <name evidence="1" type="ORF">MFIFM68171_07577</name>
</gene>
<dbReference type="InterPro" id="IPR006461">
    <property type="entry name" value="PLAC_motif_containing"/>
</dbReference>
<dbReference type="NCBIfam" id="TIGR01571">
    <property type="entry name" value="A_thal_Cys_rich"/>
    <property type="match status" value="1"/>
</dbReference>
<keyword evidence="2" id="KW-1185">Reference proteome</keyword>
<organism evidence="1 2">
    <name type="scientific">Madurella fahalii</name>
    <dbReference type="NCBI Taxonomy" id="1157608"/>
    <lineage>
        <taxon>Eukaryota</taxon>
        <taxon>Fungi</taxon>
        <taxon>Dikarya</taxon>
        <taxon>Ascomycota</taxon>
        <taxon>Pezizomycotina</taxon>
        <taxon>Sordariomycetes</taxon>
        <taxon>Sordariomycetidae</taxon>
        <taxon>Sordariales</taxon>
        <taxon>Sordariales incertae sedis</taxon>
        <taxon>Madurella</taxon>
    </lineage>
</organism>
<evidence type="ECO:0000313" key="1">
    <source>
        <dbReference type="EMBL" id="GAB1317367.1"/>
    </source>
</evidence>
<dbReference type="Proteomes" id="UP001628179">
    <property type="component" value="Unassembled WGS sequence"/>
</dbReference>
<reference evidence="1 2" key="1">
    <citation type="submission" date="2024-09" db="EMBL/GenBank/DDBJ databases">
        <title>Itraconazole resistance in Madurella fahalii resulting from another homologue of gene encoding cytochrome P450 14-alpha sterol demethylase (CYP51).</title>
        <authorList>
            <person name="Yoshioka I."/>
            <person name="Fahal A.H."/>
            <person name="Kaneko S."/>
            <person name="Yaguchi T."/>
        </authorList>
    </citation>
    <scope>NUCLEOTIDE SEQUENCE [LARGE SCALE GENOMIC DNA]</scope>
    <source>
        <strain evidence="1 2">IFM 68171</strain>
    </source>
</reference>
<evidence type="ECO:0000313" key="2">
    <source>
        <dbReference type="Proteomes" id="UP001628179"/>
    </source>
</evidence>
<accession>A0ABQ0GI08</accession>
<dbReference type="EMBL" id="BAAFSV010000004">
    <property type="protein sequence ID" value="GAB1317367.1"/>
    <property type="molecule type" value="Genomic_DNA"/>
</dbReference>
<dbReference type="PANTHER" id="PTHR15907">
    <property type="entry name" value="DUF614 FAMILY PROTEIN-RELATED"/>
    <property type="match status" value="1"/>
</dbReference>
<proteinExistence type="predicted"/>
<sequence>MEEQKHQQNQQAATKEWQTGLVRCTPCGTFWKAVTCPCIIYGQTAQRLRDPTVEAEEKNADCEEFAFNHILASLCFLDIMKHRAEIRRRYDIKGSNTNDCLVSCFCCACALLQQDDELKTRFASEGITAQYKPEEPMRVPGMTANAQRQ</sequence>
<dbReference type="Pfam" id="PF04749">
    <property type="entry name" value="PLAC8"/>
    <property type="match status" value="1"/>
</dbReference>
<dbReference type="RefSeq" id="XP_070919098.1">
    <property type="nucleotide sequence ID" value="XM_071062997.1"/>
</dbReference>
<comment type="caution">
    <text evidence="1">The sequence shown here is derived from an EMBL/GenBank/DDBJ whole genome shotgun (WGS) entry which is preliminary data.</text>
</comment>
<name>A0ABQ0GI08_9PEZI</name>
<protein>
    <submittedName>
        <fullName evidence="1">Uncharacterized protein</fullName>
    </submittedName>
</protein>
<dbReference type="GeneID" id="98178320"/>